<proteinExistence type="predicted"/>
<dbReference type="EMBL" id="CACRZD030000115">
    <property type="protein sequence ID" value="CAA6674488.1"/>
    <property type="molecule type" value="Genomic_DNA"/>
</dbReference>
<protein>
    <submittedName>
        <fullName evidence="1">Uncharacterized protein</fullName>
    </submittedName>
</protein>
<keyword evidence="2" id="KW-1185">Reference proteome</keyword>
<dbReference type="Proteomes" id="UP001189122">
    <property type="component" value="Unassembled WGS sequence"/>
</dbReference>
<evidence type="ECO:0000313" key="2">
    <source>
        <dbReference type="Proteomes" id="UP001189122"/>
    </source>
</evidence>
<sequence>MVRIGQVDSMTLYGLIGLLIKYDAGKSQLLQLHELQELKNEAYKNSIIYKAKMKNFHNKALRKRNLHENQKVWLYNSHLKLFPGKLKSRWNCPYVITEIFDSGAVNGQQLKPYLEVEPPLTIVSLIFQDIPKDHC</sequence>
<name>A0ABN7E9J0_SPIIN</name>
<organism evidence="1 2">
    <name type="scientific">Spirodela intermedia</name>
    <name type="common">Intermediate duckweed</name>
    <dbReference type="NCBI Taxonomy" id="51605"/>
    <lineage>
        <taxon>Eukaryota</taxon>
        <taxon>Viridiplantae</taxon>
        <taxon>Streptophyta</taxon>
        <taxon>Embryophyta</taxon>
        <taxon>Tracheophyta</taxon>
        <taxon>Spermatophyta</taxon>
        <taxon>Magnoliopsida</taxon>
        <taxon>Liliopsida</taxon>
        <taxon>Araceae</taxon>
        <taxon>Lemnoideae</taxon>
        <taxon>Spirodela</taxon>
    </lineage>
</organism>
<reference evidence="2" key="1">
    <citation type="journal article" date="2020" name="Sci. Rep.">
        <title>Chromosome-scale genome assembly for the duckweed Spirodela intermedia, integrating cytogenetic maps, PacBio and Oxford Nanopore libraries.</title>
        <authorList>
            <person name="Hoang P.T.N."/>
            <person name="Fiebig A."/>
            <person name="Novak P."/>
            <person name="Macas J."/>
            <person name="Cao H.X."/>
            <person name="Stepanenko A."/>
            <person name="Chen G."/>
            <person name="Borisjuk N."/>
            <person name="Scholz U."/>
            <person name="Schubert I."/>
        </authorList>
    </citation>
    <scope>NUCLEOTIDE SEQUENCE [LARGE SCALE GENOMIC DNA]</scope>
</reference>
<comment type="caution">
    <text evidence="1">The sequence shown here is derived from an EMBL/GenBank/DDBJ whole genome shotgun (WGS) entry which is preliminary data.</text>
</comment>
<gene>
    <name evidence="1" type="ORF">SI7747_UN020846</name>
</gene>
<evidence type="ECO:0000313" key="1">
    <source>
        <dbReference type="EMBL" id="CAA6674488.1"/>
    </source>
</evidence>
<accession>A0ABN7E9J0</accession>